<evidence type="ECO:0000313" key="8">
    <source>
        <dbReference type="Proteomes" id="UP000199594"/>
    </source>
</evidence>
<dbReference type="PANTHER" id="PTHR43687:SF4">
    <property type="entry name" value="BLR5484 PROTEIN"/>
    <property type="match status" value="1"/>
</dbReference>
<dbReference type="GO" id="GO:0046872">
    <property type="term" value="F:metal ion binding"/>
    <property type="evidence" value="ECO:0007669"/>
    <property type="project" value="UniProtKB-KW"/>
</dbReference>
<evidence type="ECO:0000256" key="5">
    <source>
        <dbReference type="SAM" id="MobiDB-lite"/>
    </source>
</evidence>
<accession>A0A1I6ZZ67</accession>
<keyword evidence="1" id="KW-0004">4Fe-4S</keyword>
<feature type="domain" description="4Fe-4S ferredoxin-type" evidence="6">
    <location>
        <begin position="435"/>
        <end position="464"/>
    </location>
</feature>
<dbReference type="InterPro" id="IPR017900">
    <property type="entry name" value="4Fe4S_Fe_S_CS"/>
</dbReference>
<proteinExistence type="predicted"/>
<dbReference type="Pfam" id="PF13187">
    <property type="entry name" value="Fer4_9"/>
    <property type="match status" value="1"/>
</dbReference>
<feature type="domain" description="4Fe-4S ferredoxin-type" evidence="6">
    <location>
        <begin position="235"/>
        <end position="264"/>
    </location>
</feature>
<dbReference type="Pfam" id="PF12838">
    <property type="entry name" value="Fer4_7"/>
    <property type="match status" value="1"/>
</dbReference>
<evidence type="ECO:0000256" key="3">
    <source>
        <dbReference type="ARBA" id="ARBA00023004"/>
    </source>
</evidence>
<gene>
    <name evidence="7" type="ORF">SAMN04487956_11437</name>
</gene>
<dbReference type="InterPro" id="IPR050572">
    <property type="entry name" value="Fe-S_Ferredoxin"/>
</dbReference>
<keyword evidence="2" id="KW-0479">Metal-binding</keyword>
<evidence type="ECO:0000256" key="1">
    <source>
        <dbReference type="ARBA" id="ARBA00022485"/>
    </source>
</evidence>
<dbReference type="SUPFAM" id="SSF54862">
    <property type="entry name" value="4Fe-4S ferredoxins"/>
    <property type="match status" value="1"/>
</dbReference>
<protein>
    <submittedName>
        <fullName evidence="7">4Fe-4S dicluster domain-containing protein</fullName>
    </submittedName>
</protein>
<dbReference type="InterPro" id="IPR017896">
    <property type="entry name" value="4Fe4S_Fe-S-bd"/>
</dbReference>
<name>A0A1I6ZZ67_9GAMM</name>
<dbReference type="GO" id="GO:0051539">
    <property type="term" value="F:4 iron, 4 sulfur cluster binding"/>
    <property type="evidence" value="ECO:0007669"/>
    <property type="project" value="UniProtKB-KW"/>
</dbReference>
<feature type="domain" description="4Fe-4S ferredoxin-type" evidence="6">
    <location>
        <begin position="466"/>
        <end position="495"/>
    </location>
</feature>
<dbReference type="EMBL" id="FPAQ01000014">
    <property type="protein sequence ID" value="SFT67962.1"/>
    <property type="molecule type" value="Genomic_DNA"/>
</dbReference>
<dbReference type="PROSITE" id="PS00198">
    <property type="entry name" value="4FE4S_FER_1"/>
    <property type="match status" value="2"/>
</dbReference>
<sequence length="575" mass="61964">MNQHIELMPVDDDRNRQAREAARRRVSWPVNLSPARVSYQSDGHALILGDERSVRRAASALMAKGLATPVLLVTAPLHEEAGGDAGSDEEYEALLAATADLACQSLSRAQARALTIEGYLGHFSVSVPDGDGVLDLARALAERAHFDLILDLAATPALTLELPPPGYVAMDWQDADRDERLEAFAGLVGEFDKPRYFQIDNDLCAHASSGNTGCTRCLDVCPADAVKSHQGRIEAWIEIDPFRCHGVGSCSSACPTGAIQFRLPETARQQDTLLGWLAAYREAGGTAPVVRFAEASDLETEEEAAGHVLDVPLEELGAAGHDQWLTALAAGAAEVRIQRHSRMPERLTRFIDDQLAQAHALLMALGHSATRIVVLADGDAAARDALPLEPPLTQAPPVLEGHDKRRRLNAVLEHLASLGAPDGQRHRMPSGAAYGDIVVDRDACTLCMACVSNCPTPALAAGDASPMLSFREADCVQCGLCAEACPEQAITLHPGFLADAQRGEREVRHEEPAFPCIRCGKPFATVSTVETIKAKLANHPYFAGDALARLEMCEDCRVKDVWQDMARNPESQLKV</sequence>
<organism evidence="7 8">
    <name type="scientific">Halomonas saccharevitans</name>
    <dbReference type="NCBI Taxonomy" id="416872"/>
    <lineage>
        <taxon>Bacteria</taxon>
        <taxon>Pseudomonadati</taxon>
        <taxon>Pseudomonadota</taxon>
        <taxon>Gammaproteobacteria</taxon>
        <taxon>Oceanospirillales</taxon>
        <taxon>Halomonadaceae</taxon>
        <taxon>Halomonas</taxon>
    </lineage>
</organism>
<dbReference type="PANTHER" id="PTHR43687">
    <property type="entry name" value="ADENYLYLSULFATE REDUCTASE, BETA SUBUNIT"/>
    <property type="match status" value="1"/>
</dbReference>
<feature type="compositionally biased region" description="Basic and acidic residues" evidence="5">
    <location>
        <begin position="11"/>
        <end position="20"/>
    </location>
</feature>
<evidence type="ECO:0000313" key="7">
    <source>
        <dbReference type="EMBL" id="SFT67962.1"/>
    </source>
</evidence>
<feature type="region of interest" description="Disordered" evidence="5">
    <location>
        <begin position="1"/>
        <end position="20"/>
    </location>
</feature>
<dbReference type="OrthoDB" id="9808559at2"/>
<dbReference type="RefSeq" id="WP_089848949.1">
    <property type="nucleotide sequence ID" value="NZ_FPAQ01000014.1"/>
</dbReference>
<keyword evidence="3" id="KW-0408">Iron</keyword>
<evidence type="ECO:0000259" key="6">
    <source>
        <dbReference type="PROSITE" id="PS51379"/>
    </source>
</evidence>
<dbReference type="Gene3D" id="3.30.70.20">
    <property type="match status" value="2"/>
</dbReference>
<keyword evidence="4" id="KW-0411">Iron-sulfur</keyword>
<dbReference type="PROSITE" id="PS51379">
    <property type="entry name" value="4FE4S_FER_2"/>
    <property type="match status" value="3"/>
</dbReference>
<evidence type="ECO:0000256" key="2">
    <source>
        <dbReference type="ARBA" id="ARBA00022723"/>
    </source>
</evidence>
<dbReference type="Proteomes" id="UP000199594">
    <property type="component" value="Unassembled WGS sequence"/>
</dbReference>
<evidence type="ECO:0000256" key="4">
    <source>
        <dbReference type="ARBA" id="ARBA00023014"/>
    </source>
</evidence>
<dbReference type="AlphaFoldDB" id="A0A1I6ZZ67"/>
<reference evidence="7 8" key="1">
    <citation type="submission" date="2016-10" db="EMBL/GenBank/DDBJ databases">
        <authorList>
            <person name="de Groot N.N."/>
        </authorList>
    </citation>
    <scope>NUCLEOTIDE SEQUENCE [LARGE SCALE GENOMIC DNA]</scope>
    <source>
        <strain evidence="7 8">CGMCC 1.6493</strain>
    </source>
</reference>